<evidence type="ECO:0000256" key="1">
    <source>
        <dbReference type="ARBA" id="ARBA00006479"/>
    </source>
</evidence>
<dbReference type="RefSeq" id="WP_068258096.1">
    <property type="nucleotide sequence ID" value="NZ_LWSK01000002.1"/>
</dbReference>
<dbReference type="SUPFAM" id="SSF53067">
    <property type="entry name" value="Actin-like ATPase domain"/>
    <property type="match status" value="1"/>
</dbReference>
<proteinExistence type="inferred from homology"/>
<dbReference type="EC" id="2.7.1.2" evidence="2"/>
<comment type="caution">
    <text evidence="2">The sequence shown here is derived from an EMBL/GenBank/DDBJ whole genome shotgun (WGS) entry which is preliminary data.</text>
</comment>
<dbReference type="Gene3D" id="3.30.420.40">
    <property type="match status" value="2"/>
</dbReference>
<accession>A0A5B1CME3</accession>
<dbReference type="EMBL" id="VRLW01000001">
    <property type="protein sequence ID" value="KAA1260523.1"/>
    <property type="molecule type" value="Genomic_DNA"/>
</dbReference>
<comment type="similarity">
    <text evidence="1">Belongs to the ROK (NagC/XylR) family.</text>
</comment>
<evidence type="ECO:0000313" key="2">
    <source>
        <dbReference type="EMBL" id="KAA1260523.1"/>
    </source>
</evidence>
<keyword evidence="3" id="KW-1185">Reference proteome</keyword>
<dbReference type="InterPro" id="IPR043129">
    <property type="entry name" value="ATPase_NBD"/>
</dbReference>
<dbReference type="Proteomes" id="UP000322699">
    <property type="component" value="Unassembled WGS sequence"/>
</dbReference>
<sequence length="351" mass="37175">MSVVVGIDVGGTTCTIAIGEAGRKVLCISDQFPTRSAEGPDAAIDDIVAQIVAELDLLGKSPADVSAISLATPGPATMDGVLLKTPNLNPLLWDQCPIRLKLEQAFAKIAQPTPVVYIGDGQAAAVGEYAIRTGHLNWADSPVADKTEQFDTLFMIAVGTGLGGGEVRKGHPVQGGKGRAGHAGHILLPVDAFRYSHDRELKVGNTFCAAESAISLTALTHQLSYRLTLDQWKDHSLNAIEGTAKDKAKQLRELAGAGDDLALELMDDQAKALGIVLLNVQYIGDHDRLVIGGGVTEMATQVRDRYLANVKESYHAHALDGFRDFDAISFSVCRDDASVLGSLAYAYGGTL</sequence>
<keyword evidence="2" id="KW-0418">Kinase</keyword>
<dbReference type="Pfam" id="PF00480">
    <property type="entry name" value="ROK"/>
    <property type="match status" value="1"/>
</dbReference>
<dbReference type="GO" id="GO:0004340">
    <property type="term" value="F:glucokinase activity"/>
    <property type="evidence" value="ECO:0007669"/>
    <property type="project" value="UniProtKB-EC"/>
</dbReference>
<dbReference type="PANTHER" id="PTHR18964:SF149">
    <property type="entry name" value="BIFUNCTIONAL UDP-N-ACETYLGLUCOSAMINE 2-EPIMERASE_N-ACETYLMANNOSAMINE KINASE"/>
    <property type="match status" value="1"/>
</dbReference>
<dbReference type="OrthoDB" id="241306at2"/>
<protein>
    <submittedName>
        <fullName evidence="2">Glucokinase</fullName>
        <ecNumber evidence="2">2.7.1.2</ecNumber>
    </submittedName>
</protein>
<reference evidence="2 3" key="1">
    <citation type="submission" date="2019-08" db="EMBL/GenBank/DDBJ databases">
        <title>Deep-cultivation of Planctomycetes and their phenomic and genomic characterization uncovers novel biology.</title>
        <authorList>
            <person name="Wiegand S."/>
            <person name="Jogler M."/>
            <person name="Boedeker C."/>
            <person name="Pinto D."/>
            <person name="Vollmers J."/>
            <person name="Rivas-Marin E."/>
            <person name="Kohn T."/>
            <person name="Peeters S.H."/>
            <person name="Heuer A."/>
            <person name="Rast P."/>
            <person name="Oberbeckmann S."/>
            <person name="Bunk B."/>
            <person name="Jeske O."/>
            <person name="Meyerdierks A."/>
            <person name="Storesund J.E."/>
            <person name="Kallscheuer N."/>
            <person name="Luecker S."/>
            <person name="Lage O.M."/>
            <person name="Pohl T."/>
            <person name="Merkel B.J."/>
            <person name="Hornburger P."/>
            <person name="Mueller R.-W."/>
            <person name="Bruemmer F."/>
            <person name="Labrenz M."/>
            <person name="Spormann A.M."/>
            <person name="Op Den Camp H."/>
            <person name="Overmann J."/>
            <person name="Amann R."/>
            <person name="Jetten M.S.M."/>
            <person name="Mascher T."/>
            <person name="Medema M.H."/>
            <person name="Devos D.P."/>
            <person name="Kaster A.-K."/>
            <person name="Ovreas L."/>
            <person name="Rohde M."/>
            <person name="Galperin M.Y."/>
            <person name="Jogler C."/>
        </authorList>
    </citation>
    <scope>NUCLEOTIDE SEQUENCE [LARGE SCALE GENOMIC DNA]</scope>
    <source>
        <strain evidence="2 3">LF1</strain>
    </source>
</reference>
<name>A0A5B1CME3_9BACT</name>
<dbReference type="InterPro" id="IPR000600">
    <property type="entry name" value="ROK"/>
</dbReference>
<evidence type="ECO:0000313" key="3">
    <source>
        <dbReference type="Proteomes" id="UP000322699"/>
    </source>
</evidence>
<dbReference type="PANTHER" id="PTHR18964">
    <property type="entry name" value="ROK (REPRESSOR, ORF, KINASE) FAMILY"/>
    <property type="match status" value="1"/>
</dbReference>
<gene>
    <name evidence="2" type="primary">glcK_2</name>
    <name evidence="2" type="ORF">LF1_30630</name>
</gene>
<organism evidence="2 3">
    <name type="scientific">Rubripirellula obstinata</name>
    <dbReference type="NCBI Taxonomy" id="406547"/>
    <lineage>
        <taxon>Bacteria</taxon>
        <taxon>Pseudomonadati</taxon>
        <taxon>Planctomycetota</taxon>
        <taxon>Planctomycetia</taxon>
        <taxon>Pirellulales</taxon>
        <taxon>Pirellulaceae</taxon>
        <taxon>Rubripirellula</taxon>
    </lineage>
</organism>
<keyword evidence="2" id="KW-0808">Transferase</keyword>
<dbReference type="AlphaFoldDB" id="A0A5B1CME3"/>